<evidence type="ECO:0000259" key="2">
    <source>
        <dbReference type="SMART" id="SM00382"/>
    </source>
</evidence>
<feature type="compositionally biased region" description="Basic and acidic residues" evidence="1">
    <location>
        <begin position="195"/>
        <end position="210"/>
    </location>
</feature>
<keyword evidence="4" id="KW-1185">Reference proteome</keyword>
<feature type="compositionally biased region" description="Basic and acidic residues" evidence="1">
    <location>
        <begin position="1"/>
        <end position="14"/>
    </location>
</feature>
<proteinExistence type="predicted"/>
<feature type="compositionally biased region" description="Polar residues" evidence="1">
    <location>
        <begin position="16"/>
        <end position="25"/>
    </location>
</feature>
<feature type="region of interest" description="Disordered" evidence="1">
    <location>
        <begin position="164"/>
        <end position="215"/>
    </location>
</feature>
<dbReference type="Proteomes" id="UP000319257">
    <property type="component" value="Unassembled WGS sequence"/>
</dbReference>
<evidence type="ECO:0000256" key="1">
    <source>
        <dbReference type="SAM" id="MobiDB-lite"/>
    </source>
</evidence>
<dbReference type="RefSeq" id="XP_030994421.1">
    <property type="nucleotide sequence ID" value="XM_031143780.1"/>
</dbReference>
<dbReference type="GO" id="GO:0005524">
    <property type="term" value="F:ATP binding"/>
    <property type="evidence" value="ECO:0007669"/>
    <property type="project" value="InterPro"/>
</dbReference>
<dbReference type="PANTHER" id="PTHR46411">
    <property type="entry name" value="FAMILY ATPASE, PUTATIVE-RELATED"/>
    <property type="match status" value="1"/>
</dbReference>
<reference evidence="3 4" key="1">
    <citation type="submission" date="2019-06" db="EMBL/GenBank/DDBJ databases">
        <title>Draft genome sequence of the filamentous fungus Phialemoniopsis curvata isolated from diesel fuel.</title>
        <authorList>
            <person name="Varaljay V.A."/>
            <person name="Lyon W.J."/>
            <person name="Crouch A.L."/>
            <person name="Drake C.E."/>
            <person name="Hollomon J.M."/>
            <person name="Nadeau L.J."/>
            <person name="Nunn H.S."/>
            <person name="Stevenson B.S."/>
            <person name="Bojanowski C.L."/>
            <person name="Crookes-Goodson W.J."/>
        </authorList>
    </citation>
    <scope>NUCLEOTIDE SEQUENCE [LARGE SCALE GENOMIC DNA]</scope>
    <source>
        <strain evidence="3 4">D216</strain>
    </source>
</reference>
<evidence type="ECO:0000313" key="4">
    <source>
        <dbReference type="Proteomes" id="UP000319257"/>
    </source>
</evidence>
<sequence>MTQDSPHDGPKGHIDPTSQSLTTDASPRLDDPAPKEIAADAAINPTLPSTEGQLNDGEIPHSCQAENPGCSSGEEIGNAQIPNHPNEADESQVSEYGEINQSNAALYCQKSGRLHVSFIGIGILDCPYCQQSLRAPKTPNDGPSDLDNTLRHFKTDMRVYFRTTDDDNSREEEVKRFGVHSSGHLRTSEEDSDSDSEKESTEQEGEKDASTEPLVSHLVEYRDERDRVVLISPCAADFDLAEARKATGAMSGSIFDVITVIDTSLSRSEFRYDYPYSESDILNNPKLTLKVRLKQLVIHSHMIIAAVRRAVRYYPSQKFNTEDLVIEEPYMLLQHHVEELKSIRELSEQGLGVEPRNAEQELKFQESQHLAALLNFLQKSSATDIEEERERHKRGMCTFRMLWLLFKPGTTVYADICGTLSAYVVRKFKIFRGGYSKEYNISIWNLVYDGKYVGRSKSMVTIAQFEGERQIQSMKVFPSEFHDREDGGRLRQQLETNGESWFSLIRGAQVYYEGPLLGSARRHFKGRAYVDNAAYFNLDYGVGEELDVRDYGKEMSKCQCEQCHGRRPHPPPDFPWARYDLIDPETENNLVLANSPEGPRHRYMLCSPILWGFDLKAREWKELDVNCCREPKINADIIDTLVMPPDRKEMIKALVYKFADSGSPKKPSQPWGADFIENKGEGQIFLLHGGPGVGKTYTAECIAEFTGRPLLSLTCADIGTDEGVMEQKLSKWFTLAERWGAVMLIDEADVYLERRQISDLIRNSLVSVFLRCIEYYRGILFLTTNRVGHFDDAFMSRIHVIIAYDNLQAEERATIWRQFFDKLEEDRTDFVITSRAKEYVLHDEAITKLELNGREIRNAFQTAVALAEYRFAQRQHHARDHPRLDQKDFEQVCAMMQQFKQYLDNVHGANEDGRAFKSRARAYPDDVHDANPGSSLTHHPAQTRSDVHHPTRPMGNY</sequence>
<dbReference type="AlphaFoldDB" id="A0A507B7V0"/>
<feature type="compositionally biased region" description="Basic and acidic residues" evidence="1">
    <location>
        <begin position="164"/>
        <end position="176"/>
    </location>
</feature>
<evidence type="ECO:0000313" key="3">
    <source>
        <dbReference type="EMBL" id="TPX12710.1"/>
    </source>
</evidence>
<name>A0A507B7V0_9PEZI</name>
<dbReference type="Pfam" id="PF00004">
    <property type="entry name" value="AAA"/>
    <property type="match status" value="1"/>
</dbReference>
<dbReference type="InterPro" id="IPR003593">
    <property type="entry name" value="AAA+_ATPase"/>
</dbReference>
<gene>
    <name evidence="3" type="ORF">E0L32_000887</name>
</gene>
<dbReference type="STRING" id="1093900.A0A507B7V0"/>
<dbReference type="InParanoid" id="A0A507B7V0"/>
<feature type="region of interest" description="Disordered" evidence="1">
    <location>
        <begin position="1"/>
        <end position="92"/>
    </location>
</feature>
<dbReference type="Pfam" id="PF23232">
    <property type="entry name" value="AAA_lid_13"/>
    <property type="match status" value="1"/>
</dbReference>
<dbReference type="InterPro" id="IPR003959">
    <property type="entry name" value="ATPase_AAA_core"/>
</dbReference>
<dbReference type="GO" id="GO:0016887">
    <property type="term" value="F:ATP hydrolysis activity"/>
    <property type="evidence" value="ECO:0007669"/>
    <property type="project" value="InterPro"/>
</dbReference>
<dbReference type="InterPro" id="IPR054289">
    <property type="entry name" value="DUF7025"/>
</dbReference>
<dbReference type="Pfam" id="PF22942">
    <property type="entry name" value="DUF7025"/>
    <property type="match status" value="1"/>
</dbReference>
<dbReference type="CDD" id="cd19481">
    <property type="entry name" value="RecA-like_protease"/>
    <property type="match status" value="1"/>
</dbReference>
<dbReference type="EMBL" id="SKBQ01000003">
    <property type="protein sequence ID" value="TPX12710.1"/>
    <property type="molecule type" value="Genomic_DNA"/>
</dbReference>
<feature type="region of interest" description="Disordered" evidence="1">
    <location>
        <begin position="924"/>
        <end position="957"/>
    </location>
</feature>
<dbReference type="SUPFAM" id="SSF52540">
    <property type="entry name" value="P-loop containing nucleoside triphosphate hydrolases"/>
    <property type="match status" value="1"/>
</dbReference>
<organism evidence="3 4">
    <name type="scientific">Thyridium curvatum</name>
    <dbReference type="NCBI Taxonomy" id="1093900"/>
    <lineage>
        <taxon>Eukaryota</taxon>
        <taxon>Fungi</taxon>
        <taxon>Dikarya</taxon>
        <taxon>Ascomycota</taxon>
        <taxon>Pezizomycotina</taxon>
        <taxon>Sordariomycetes</taxon>
        <taxon>Sordariomycetidae</taxon>
        <taxon>Thyridiales</taxon>
        <taxon>Thyridiaceae</taxon>
        <taxon>Thyridium</taxon>
    </lineage>
</organism>
<dbReference type="SMART" id="SM00382">
    <property type="entry name" value="AAA"/>
    <property type="match status" value="1"/>
</dbReference>
<feature type="compositionally biased region" description="Basic and acidic residues" evidence="1">
    <location>
        <begin position="27"/>
        <end position="38"/>
    </location>
</feature>
<feature type="domain" description="AAA+ ATPase" evidence="2">
    <location>
        <begin position="681"/>
        <end position="806"/>
    </location>
</feature>
<protein>
    <recommendedName>
        <fullName evidence="2">AAA+ ATPase domain-containing protein</fullName>
    </recommendedName>
</protein>
<comment type="caution">
    <text evidence="3">The sequence shown here is derived from an EMBL/GenBank/DDBJ whole genome shotgun (WGS) entry which is preliminary data.</text>
</comment>
<dbReference type="PANTHER" id="PTHR46411:SF4">
    <property type="entry name" value="AAA+ ATPASE DOMAIN-CONTAINING PROTEIN"/>
    <property type="match status" value="1"/>
</dbReference>
<dbReference type="OrthoDB" id="10042665at2759"/>
<feature type="compositionally biased region" description="Polar residues" evidence="1">
    <location>
        <begin position="932"/>
        <end position="944"/>
    </location>
</feature>
<dbReference type="InterPro" id="IPR056599">
    <property type="entry name" value="AAA_lid_fung"/>
</dbReference>
<dbReference type="InterPro" id="IPR027417">
    <property type="entry name" value="P-loop_NTPase"/>
</dbReference>
<accession>A0A507B7V0</accession>
<dbReference type="GeneID" id="41968334"/>
<dbReference type="Gene3D" id="3.40.50.300">
    <property type="entry name" value="P-loop containing nucleotide triphosphate hydrolases"/>
    <property type="match status" value="1"/>
</dbReference>